<feature type="domain" description="Fungal lipase-type" evidence="5">
    <location>
        <begin position="100"/>
        <end position="306"/>
    </location>
</feature>
<feature type="region of interest" description="Disordered" evidence="3">
    <location>
        <begin position="404"/>
        <end position="428"/>
    </location>
</feature>
<sequence>MHIPTALLLLFSTAYAAIAGGKSEGDRTVSPALFAELEEAARLADIAYCVGISGIWKPFGCLSRCADFPDFELVETWNTGPLRSDSCGYIALDHAKKRVVVAFRGTYSLASVLADLATTPQVYVPYPEPAPPPPSRSKPRGWLGWIPWLGRGTKQDIILPTAVGDGDGDTKPVCTNCTVHAGFLKSWTHTRPFLLPHLTRLAGVVPEYETHLIGHSLGGALAALAGLEMRAQGVEVVVTTFGEPRIGNVGLVGYLDSVFELGTGRDGGEGEAARKGEDRRDGERGEGGRFRRVTHRGDPVPLLPLTEWGYAMHGGEIYISSPGLPVGMGDVEMCVGDEDVRCIAGADEGGVLDAEAADETIVDGKGWGIPARFRVGQILFAHRDYFWRVGLCVPGGDPAGWGGRGWYGGEGEGGQGGSGKAGGGGDEL</sequence>
<gene>
    <name evidence="6" type="ORF">VE01_08782</name>
</gene>
<dbReference type="PANTHER" id="PTHR46640">
    <property type="entry name" value="TRIACYLGLYCEROL LIPASE, PUTATIVE (AFU_ORTHOLOGUE AFUA_6G06510)-RELATED"/>
    <property type="match status" value="1"/>
</dbReference>
<reference evidence="6 7" key="1">
    <citation type="submission" date="2016-03" db="EMBL/GenBank/DDBJ databases">
        <title>Comparative genomics of Pseudogymnoascus destructans, the fungus causing white-nose syndrome of bats.</title>
        <authorList>
            <person name="Palmer J.M."/>
            <person name="Drees K.P."/>
            <person name="Foster J.T."/>
            <person name="Lindner D.L."/>
        </authorList>
    </citation>
    <scope>NUCLEOTIDE SEQUENCE [LARGE SCALE GENOMIC DNA]</scope>
    <source>
        <strain evidence="6 7">UAMH 10579</strain>
    </source>
</reference>
<keyword evidence="1 4" id="KW-0732">Signal</keyword>
<name>A0A1B8GC65_9PEZI</name>
<dbReference type="OrthoDB" id="438440at2759"/>
<dbReference type="CDD" id="cd00519">
    <property type="entry name" value="Lipase_3"/>
    <property type="match status" value="1"/>
</dbReference>
<feature type="signal peptide" evidence="4">
    <location>
        <begin position="1"/>
        <end position="16"/>
    </location>
</feature>
<proteinExistence type="predicted"/>
<feature type="compositionally biased region" description="Basic and acidic residues" evidence="3">
    <location>
        <begin position="266"/>
        <end position="289"/>
    </location>
</feature>
<accession>A0A1B8GC65</accession>
<evidence type="ECO:0000256" key="2">
    <source>
        <dbReference type="ARBA" id="ARBA00022801"/>
    </source>
</evidence>
<dbReference type="GeneID" id="28842168"/>
<feature type="chain" id="PRO_5008608432" description="Fungal lipase-type domain-containing protein" evidence="4">
    <location>
        <begin position="17"/>
        <end position="428"/>
    </location>
</feature>
<dbReference type="RefSeq" id="XP_018127159.1">
    <property type="nucleotide sequence ID" value="XM_018278201.2"/>
</dbReference>
<evidence type="ECO:0000256" key="1">
    <source>
        <dbReference type="ARBA" id="ARBA00022729"/>
    </source>
</evidence>
<dbReference type="GO" id="GO:0016787">
    <property type="term" value="F:hydrolase activity"/>
    <property type="evidence" value="ECO:0007669"/>
    <property type="project" value="UniProtKB-KW"/>
</dbReference>
<evidence type="ECO:0000313" key="7">
    <source>
        <dbReference type="Proteomes" id="UP000091956"/>
    </source>
</evidence>
<evidence type="ECO:0000256" key="3">
    <source>
        <dbReference type="SAM" id="MobiDB-lite"/>
    </source>
</evidence>
<evidence type="ECO:0000259" key="5">
    <source>
        <dbReference type="Pfam" id="PF01764"/>
    </source>
</evidence>
<dbReference type="InterPro" id="IPR002921">
    <property type="entry name" value="Fungal_lipase-type"/>
</dbReference>
<dbReference type="Proteomes" id="UP000091956">
    <property type="component" value="Unassembled WGS sequence"/>
</dbReference>
<dbReference type="AlphaFoldDB" id="A0A1B8GC65"/>
<reference evidence="7" key="2">
    <citation type="journal article" date="2018" name="Nat. Commun.">
        <title>Extreme sensitivity to ultraviolet light in the fungal pathogen causing white-nose syndrome of bats.</title>
        <authorList>
            <person name="Palmer J.M."/>
            <person name="Drees K.P."/>
            <person name="Foster J.T."/>
            <person name="Lindner D.L."/>
        </authorList>
    </citation>
    <scope>NUCLEOTIDE SEQUENCE [LARGE SCALE GENOMIC DNA]</scope>
    <source>
        <strain evidence="7">UAMH 10579</strain>
    </source>
</reference>
<dbReference type="Pfam" id="PF01764">
    <property type="entry name" value="Lipase_3"/>
    <property type="match status" value="1"/>
</dbReference>
<dbReference type="InterPro" id="IPR029058">
    <property type="entry name" value="AB_hydrolase_fold"/>
</dbReference>
<dbReference type="InterPro" id="IPR051299">
    <property type="entry name" value="AB_hydrolase_lip/est"/>
</dbReference>
<dbReference type="EMBL" id="KV460254">
    <property type="protein sequence ID" value="OBT93426.1"/>
    <property type="molecule type" value="Genomic_DNA"/>
</dbReference>
<feature type="region of interest" description="Disordered" evidence="3">
    <location>
        <begin position="265"/>
        <end position="291"/>
    </location>
</feature>
<keyword evidence="2" id="KW-0378">Hydrolase</keyword>
<dbReference type="PANTHER" id="PTHR46640:SF1">
    <property type="entry name" value="FUNGAL LIPASE-LIKE DOMAIN-CONTAINING PROTEIN-RELATED"/>
    <property type="match status" value="1"/>
</dbReference>
<dbReference type="SUPFAM" id="SSF53474">
    <property type="entry name" value="alpha/beta-Hydrolases"/>
    <property type="match status" value="1"/>
</dbReference>
<evidence type="ECO:0000313" key="6">
    <source>
        <dbReference type="EMBL" id="OBT93426.1"/>
    </source>
</evidence>
<dbReference type="STRING" id="342668.A0A1B8GC65"/>
<organism evidence="6 7">
    <name type="scientific">Pseudogymnoascus verrucosus</name>
    <dbReference type="NCBI Taxonomy" id="342668"/>
    <lineage>
        <taxon>Eukaryota</taxon>
        <taxon>Fungi</taxon>
        <taxon>Dikarya</taxon>
        <taxon>Ascomycota</taxon>
        <taxon>Pezizomycotina</taxon>
        <taxon>Leotiomycetes</taxon>
        <taxon>Thelebolales</taxon>
        <taxon>Thelebolaceae</taxon>
        <taxon>Pseudogymnoascus</taxon>
    </lineage>
</organism>
<dbReference type="Gene3D" id="3.40.50.1820">
    <property type="entry name" value="alpha/beta hydrolase"/>
    <property type="match status" value="1"/>
</dbReference>
<protein>
    <recommendedName>
        <fullName evidence="5">Fungal lipase-type domain-containing protein</fullName>
    </recommendedName>
</protein>
<dbReference type="GO" id="GO:0006629">
    <property type="term" value="P:lipid metabolic process"/>
    <property type="evidence" value="ECO:0007669"/>
    <property type="project" value="InterPro"/>
</dbReference>
<evidence type="ECO:0000256" key="4">
    <source>
        <dbReference type="SAM" id="SignalP"/>
    </source>
</evidence>
<keyword evidence="7" id="KW-1185">Reference proteome</keyword>